<accession>A0A1Q5PLZ2</accession>
<dbReference type="PANTHER" id="PTHR30330:SF1">
    <property type="entry name" value="AMINO-ACID CARRIER PROTEIN ALST"/>
    <property type="match status" value="1"/>
</dbReference>
<dbReference type="PROSITE" id="PS50283">
    <property type="entry name" value="NA_SOLUT_SYMP_3"/>
    <property type="match status" value="1"/>
</dbReference>
<feature type="transmembrane region" description="Helical" evidence="9">
    <location>
        <begin position="247"/>
        <end position="266"/>
    </location>
</feature>
<protein>
    <submittedName>
        <fullName evidence="10">Sodium:alanine symporter family protein</fullName>
    </submittedName>
</protein>
<dbReference type="Gene3D" id="1.20.1740.10">
    <property type="entry name" value="Amino acid/polyamine transporter I"/>
    <property type="match status" value="1"/>
</dbReference>
<dbReference type="RefSeq" id="WP_075361828.1">
    <property type="nucleotide sequence ID" value="NZ_MPDM01000006.1"/>
</dbReference>
<comment type="similarity">
    <text evidence="2 9">Belongs to the alanine or glycine:cation symporter (AGCS) (TC 2.A.25) family.</text>
</comment>
<name>A0A1Q5PLZ2_9ACTO</name>
<keyword evidence="8 9" id="KW-0472">Membrane</keyword>
<feature type="transmembrane region" description="Helical" evidence="9">
    <location>
        <begin position="140"/>
        <end position="161"/>
    </location>
</feature>
<feature type="transmembrane region" description="Helical" evidence="9">
    <location>
        <begin position="419"/>
        <end position="439"/>
    </location>
</feature>
<evidence type="ECO:0000256" key="3">
    <source>
        <dbReference type="ARBA" id="ARBA00022448"/>
    </source>
</evidence>
<sequence length="485" mass="51166">MEAFNTVLGHISDFMYTYMLVGLLMAAGIYFTIRTRGVQFRLFANMVSTIMKSRSVEGKGISSFQAFAIGIASRVGTGNIVGVAIALAVGGPGAIFWMWVVALLGMATAFIEATLAQMFKVRGSDGSFRGGPAYYIHRGLGSRTWGLVFAVLLIFTFGFAFNMVQANTIAGVFEASFGVPSWGTALILVALCAPIIMGGIRPVAKATEIIAPLMALIYVLIAIIIIGMNFSLIPAVFGAIFADAFGFWSAAGGLTGGFTAALLNGVKRGLFSNEAGMGSAPNAAATATVSHPVQQGLIQSMGVFVDTVVICSATAFICIVGGVYNVNQTDRDAAQTLTQDSIVNQLGGWTAIPVALIIFVFAYSSILGNYTYAEVNMDFIRGVGKPNYLLRALVVAAVALGSIWAFSTVWALADIAMGLMALVNLVAIFAMGGWAIAALRDYERQLPEVKSGTANDFSFVGVDNPDLPKDMVNAVWDEELGVTPS</sequence>
<keyword evidence="4 9" id="KW-1003">Cell membrane</keyword>
<keyword evidence="11" id="KW-1185">Reference proteome</keyword>
<dbReference type="InterPro" id="IPR001463">
    <property type="entry name" value="Na/Ala_symport"/>
</dbReference>
<dbReference type="Proteomes" id="UP000186465">
    <property type="component" value="Unassembled WGS sequence"/>
</dbReference>
<dbReference type="GO" id="GO:0005886">
    <property type="term" value="C:plasma membrane"/>
    <property type="evidence" value="ECO:0007669"/>
    <property type="project" value="UniProtKB-SubCell"/>
</dbReference>
<feature type="transmembrane region" description="Helical" evidence="9">
    <location>
        <begin position="181"/>
        <end position="204"/>
    </location>
</feature>
<dbReference type="Pfam" id="PF01235">
    <property type="entry name" value="Na_Ala_symp"/>
    <property type="match status" value="1"/>
</dbReference>
<keyword evidence="6 9" id="KW-0769">Symport</keyword>
<organism evidence="10 11">
    <name type="scientific">Boudabousia marimammalium</name>
    <dbReference type="NCBI Taxonomy" id="156892"/>
    <lineage>
        <taxon>Bacteria</taxon>
        <taxon>Bacillati</taxon>
        <taxon>Actinomycetota</taxon>
        <taxon>Actinomycetes</taxon>
        <taxon>Actinomycetales</taxon>
        <taxon>Actinomycetaceae</taxon>
        <taxon>Boudabousia</taxon>
    </lineage>
</organism>
<dbReference type="PROSITE" id="PS00873">
    <property type="entry name" value="NA_ALANINE_SYMP"/>
    <property type="match status" value="1"/>
</dbReference>
<feature type="transmembrane region" description="Helical" evidence="9">
    <location>
        <begin position="95"/>
        <end position="119"/>
    </location>
</feature>
<evidence type="ECO:0000256" key="1">
    <source>
        <dbReference type="ARBA" id="ARBA00004651"/>
    </source>
</evidence>
<evidence type="ECO:0000256" key="6">
    <source>
        <dbReference type="ARBA" id="ARBA00022847"/>
    </source>
</evidence>
<dbReference type="PANTHER" id="PTHR30330">
    <property type="entry name" value="AGSS FAMILY TRANSPORTER, SODIUM-ALANINE"/>
    <property type="match status" value="1"/>
</dbReference>
<dbReference type="EMBL" id="MPDM01000006">
    <property type="protein sequence ID" value="OKL48060.1"/>
    <property type="molecule type" value="Genomic_DNA"/>
</dbReference>
<feature type="transmembrane region" description="Helical" evidence="9">
    <location>
        <begin position="15"/>
        <end position="33"/>
    </location>
</feature>
<reference evidence="11" key="1">
    <citation type="submission" date="2016-11" db="EMBL/GenBank/DDBJ databases">
        <title>Actinomyces gypaetusis sp. nov. isolated from Gypaetus barbatus in Qinghai Tibet Plateau China.</title>
        <authorList>
            <person name="Meng X."/>
        </authorList>
    </citation>
    <scope>NUCLEOTIDE SEQUENCE [LARGE SCALE GENOMIC DNA]</scope>
    <source>
        <strain evidence="11">DSM 15383</strain>
    </source>
</reference>
<feature type="transmembrane region" description="Helical" evidence="9">
    <location>
        <begin position="64"/>
        <end position="89"/>
    </location>
</feature>
<evidence type="ECO:0000256" key="2">
    <source>
        <dbReference type="ARBA" id="ARBA00009261"/>
    </source>
</evidence>
<evidence type="ECO:0000313" key="11">
    <source>
        <dbReference type="Proteomes" id="UP000186465"/>
    </source>
</evidence>
<gene>
    <name evidence="10" type="ORF">BM477_06220</name>
</gene>
<evidence type="ECO:0000256" key="7">
    <source>
        <dbReference type="ARBA" id="ARBA00022989"/>
    </source>
</evidence>
<evidence type="ECO:0000313" key="10">
    <source>
        <dbReference type="EMBL" id="OKL48060.1"/>
    </source>
</evidence>
<dbReference type="PRINTS" id="PR00175">
    <property type="entry name" value="NAALASMPORT"/>
</dbReference>
<evidence type="ECO:0000256" key="5">
    <source>
        <dbReference type="ARBA" id="ARBA00022692"/>
    </source>
</evidence>
<keyword evidence="7 9" id="KW-1133">Transmembrane helix</keyword>
<dbReference type="AlphaFoldDB" id="A0A1Q5PLZ2"/>
<dbReference type="GO" id="GO:0005283">
    <property type="term" value="F:amino acid:sodium symporter activity"/>
    <property type="evidence" value="ECO:0007669"/>
    <property type="project" value="InterPro"/>
</dbReference>
<feature type="transmembrane region" description="Helical" evidence="9">
    <location>
        <begin position="303"/>
        <end position="326"/>
    </location>
</feature>
<dbReference type="NCBIfam" id="TIGR00835">
    <property type="entry name" value="agcS"/>
    <property type="match status" value="1"/>
</dbReference>
<proteinExistence type="inferred from homology"/>
<comment type="caution">
    <text evidence="10">The sequence shown here is derived from an EMBL/GenBank/DDBJ whole genome shotgun (WGS) entry which is preliminary data.</text>
</comment>
<evidence type="ECO:0000256" key="4">
    <source>
        <dbReference type="ARBA" id="ARBA00022475"/>
    </source>
</evidence>
<dbReference type="InterPro" id="IPR001734">
    <property type="entry name" value="Na/solute_symporter"/>
</dbReference>
<evidence type="ECO:0000256" key="9">
    <source>
        <dbReference type="RuleBase" id="RU363064"/>
    </source>
</evidence>
<feature type="transmembrane region" description="Helical" evidence="9">
    <location>
        <begin position="346"/>
        <end position="367"/>
    </location>
</feature>
<feature type="transmembrane region" description="Helical" evidence="9">
    <location>
        <begin position="216"/>
        <end position="241"/>
    </location>
</feature>
<keyword evidence="3 9" id="KW-0813">Transport</keyword>
<keyword evidence="5 9" id="KW-0812">Transmembrane</keyword>
<dbReference type="FunFam" id="1.20.1740.10:FF:000004">
    <property type="entry name" value="Sodium:alanine symporter family protein"/>
    <property type="match status" value="1"/>
</dbReference>
<comment type="subcellular location">
    <subcellularLocation>
        <location evidence="1 9">Cell membrane</location>
        <topology evidence="1 9">Multi-pass membrane protein</topology>
    </subcellularLocation>
</comment>
<feature type="transmembrane region" description="Helical" evidence="9">
    <location>
        <begin position="388"/>
        <end position="413"/>
    </location>
</feature>
<evidence type="ECO:0000256" key="8">
    <source>
        <dbReference type="ARBA" id="ARBA00023136"/>
    </source>
</evidence>